<evidence type="ECO:0000313" key="1">
    <source>
        <dbReference type="EMBL" id="MEN3067843.1"/>
    </source>
</evidence>
<reference evidence="1 2" key="1">
    <citation type="journal article" date="2018" name="Int. J. Syst. Evol. Microbiol.">
        <title>Uliginosibacterium sediminicola sp. nov., isolated from freshwater sediment.</title>
        <authorList>
            <person name="Hwang W.M."/>
            <person name="Kim S.M."/>
            <person name="Kang K."/>
            <person name="Ahn T.Y."/>
        </authorList>
    </citation>
    <scope>NUCLEOTIDE SEQUENCE [LARGE SCALE GENOMIC DNA]</scope>
    <source>
        <strain evidence="1 2">M1-21</strain>
    </source>
</reference>
<proteinExistence type="predicted"/>
<dbReference type="Proteomes" id="UP001410394">
    <property type="component" value="Unassembled WGS sequence"/>
</dbReference>
<evidence type="ECO:0000313" key="2">
    <source>
        <dbReference type="Proteomes" id="UP001410394"/>
    </source>
</evidence>
<comment type="caution">
    <text evidence="1">The sequence shown here is derived from an EMBL/GenBank/DDBJ whole genome shotgun (WGS) entry which is preliminary data.</text>
</comment>
<accession>A0ABU9YVV4</accession>
<dbReference type="RefSeq" id="WP_345918607.1">
    <property type="nucleotide sequence ID" value="NZ_JBDIVE010000002.1"/>
</dbReference>
<sequence>MKSTPITPGKLYRVTGCGIDMAIEATHPVDALLVGLDVLEILGVLQ</sequence>
<name>A0ABU9YVV4_9RHOO</name>
<dbReference type="EMBL" id="JBDIVE010000002">
    <property type="protein sequence ID" value="MEN3067843.1"/>
    <property type="molecule type" value="Genomic_DNA"/>
</dbReference>
<organism evidence="1 2">
    <name type="scientific">Uliginosibacterium sediminicola</name>
    <dbReference type="NCBI Taxonomy" id="2024550"/>
    <lineage>
        <taxon>Bacteria</taxon>
        <taxon>Pseudomonadati</taxon>
        <taxon>Pseudomonadota</taxon>
        <taxon>Betaproteobacteria</taxon>
        <taxon>Rhodocyclales</taxon>
        <taxon>Zoogloeaceae</taxon>
        <taxon>Uliginosibacterium</taxon>
    </lineage>
</organism>
<gene>
    <name evidence="1" type="ORF">ABDB84_05075</name>
</gene>
<keyword evidence="2" id="KW-1185">Reference proteome</keyword>
<protein>
    <submittedName>
        <fullName evidence="1">Uncharacterized protein</fullName>
    </submittedName>
</protein>